<dbReference type="SUPFAM" id="SSF53041">
    <property type="entry name" value="Resolvase-like"/>
    <property type="match status" value="1"/>
</dbReference>
<feature type="active site" description="O-(5'-phospho-DNA)-serine intermediate" evidence="5 6">
    <location>
        <position position="12"/>
    </location>
</feature>
<evidence type="ECO:0000256" key="4">
    <source>
        <dbReference type="ARBA" id="ARBA00023172"/>
    </source>
</evidence>
<dbReference type="PANTHER" id="PTHR30461">
    <property type="entry name" value="DNA-INVERTASE FROM LAMBDOID PROPHAGE"/>
    <property type="match status" value="1"/>
</dbReference>
<dbReference type="Proteomes" id="UP000199581">
    <property type="component" value="Unassembled WGS sequence"/>
</dbReference>
<evidence type="ECO:0000313" key="8">
    <source>
        <dbReference type="EMBL" id="SFM05220.1"/>
    </source>
</evidence>
<dbReference type="Gene3D" id="3.40.50.1390">
    <property type="entry name" value="Resolvase, N-terminal catalytic domain"/>
    <property type="match status" value="1"/>
</dbReference>
<keyword evidence="4" id="KW-0233">DNA recombination</keyword>
<dbReference type="SMART" id="SM00857">
    <property type="entry name" value="Resolvase"/>
    <property type="match status" value="1"/>
</dbReference>
<proteinExistence type="inferred from homology"/>
<dbReference type="GO" id="GO:0000150">
    <property type="term" value="F:DNA strand exchange activity"/>
    <property type="evidence" value="ECO:0007669"/>
    <property type="project" value="InterPro"/>
</dbReference>
<evidence type="ECO:0000313" key="9">
    <source>
        <dbReference type="Proteomes" id="UP000199581"/>
    </source>
</evidence>
<dbReference type="OrthoDB" id="114045at2"/>
<evidence type="ECO:0000256" key="5">
    <source>
        <dbReference type="PIRSR" id="PIRSR606118-50"/>
    </source>
</evidence>
<dbReference type="CDD" id="cd03768">
    <property type="entry name" value="SR_ResInv"/>
    <property type="match status" value="1"/>
</dbReference>
<comment type="caution">
    <text evidence="8">The sequence shown here is derived from an EMBL/GenBank/DDBJ whole genome shotgun (WGS) entry which is preliminary data.</text>
</comment>
<organism evidence="8 9">
    <name type="scientific">Desulfomicrobium norvegicum (strain DSM 1741 / NCIMB 8310)</name>
    <name type="common">Desulfovibrio baculatus (strain Norway 4)</name>
    <name type="synonym">Desulfovibrio desulfuricans (strain Norway 4)</name>
    <dbReference type="NCBI Taxonomy" id="52561"/>
    <lineage>
        <taxon>Bacteria</taxon>
        <taxon>Pseudomonadati</taxon>
        <taxon>Thermodesulfobacteriota</taxon>
        <taxon>Desulfovibrionia</taxon>
        <taxon>Desulfovibrionales</taxon>
        <taxon>Desulfomicrobiaceae</taxon>
        <taxon>Desulfomicrobium</taxon>
    </lineage>
</organism>
<name>A0A8G2C522_DESNO</name>
<feature type="domain" description="Resolvase/invertase-type recombinase catalytic" evidence="7">
    <location>
        <begin position="4"/>
        <end position="103"/>
    </location>
</feature>
<dbReference type="InterPro" id="IPR036162">
    <property type="entry name" value="Resolvase-like_N_sf"/>
</dbReference>
<reference evidence="8 9" key="1">
    <citation type="submission" date="2016-10" db="EMBL/GenBank/DDBJ databases">
        <authorList>
            <person name="Varghese N."/>
            <person name="Submissions S."/>
        </authorList>
    </citation>
    <scope>NUCLEOTIDE SEQUENCE [LARGE SCALE GENOMIC DNA]</scope>
    <source>
        <strain evidence="8 9">DSM 1741</strain>
    </source>
</reference>
<comment type="similarity">
    <text evidence="1">Belongs to the site-specific recombinase resolvase family.</text>
</comment>
<dbReference type="RefSeq" id="WP_143077934.1">
    <property type="nucleotide sequence ID" value="NZ_FOTO01000012.1"/>
</dbReference>
<sequence length="103" mass="11930">MNGRNVGYVRVSTHEQNTVRQLADCKVDFWKIYEEKASGKNTDRPELQDCLSRLDEGDTLWIHSIDRLARSLQDLQNIISHEILQIRKAPEFVTPGLFVRCCV</sequence>
<dbReference type="Pfam" id="PF00239">
    <property type="entry name" value="Resolvase"/>
    <property type="match status" value="1"/>
</dbReference>
<dbReference type="PANTHER" id="PTHR30461:SF26">
    <property type="entry name" value="RESOLVASE HOMOLOG YNEB"/>
    <property type="match status" value="1"/>
</dbReference>
<evidence type="ECO:0000259" key="7">
    <source>
        <dbReference type="PROSITE" id="PS51736"/>
    </source>
</evidence>
<dbReference type="AlphaFoldDB" id="A0A8G2C522"/>
<dbReference type="GO" id="GO:0015074">
    <property type="term" value="P:DNA integration"/>
    <property type="evidence" value="ECO:0007669"/>
    <property type="project" value="UniProtKB-KW"/>
</dbReference>
<dbReference type="InterPro" id="IPR006119">
    <property type="entry name" value="Resolv_N"/>
</dbReference>
<protein>
    <submittedName>
        <fullName evidence="8">Resolvase, N terminal domain</fullName>
    </submittedName>
</protein>
<dbReference type="GO" id="GO:0003677">
    <property type="term" value="F:DNA binding"/>
    <property type="evidence" value="ECO:0007669"/>
    <property type="project" value="UniProtKB-KW"/>
</dbReference>
<dbReference type="InterPro" id="IPR006118">
    <property type="entry name" value="Recombinase_CS"/>
</dbReference>
<keyword evidence="9" id="KW-1185">Reference proteome</keyword>
<evidence type="ECO:0000256" key="2">
    <source>
        <dbReference type="ARBA" id="ARBA00022908"/>
    </source>
</evidence>
<keyword evidence="3" id="KW-0238">DNA-binding</keyword>
<dbReference type="PROSITE" id="PS00397">
    <property type="entry name" value="RECOMBINASES_1"/>
    <property type="match status" value="1"/>
</dbReference>
<evidence type="ECO:0000256" key="1">
    <source>
        <dbReference type="ARBA" id="ARBA00009913"/>
    </source>
</evidence>
<keyword evidence="2" id="KW-0229">DNA integration</keyword>
<dbReference type="PROSITE" id="PS51736">
    <property type="entry name" value="RECOMBINASES_3"/>
    <property type="match status" value="1"/>
</dbReference>
<evidence type="ECO:0000256" key="6">
    <source>
        <dbReference type="PROSITE-ProRule" id="PRU10137"/>
    </source>
</evidence>
<accession>A0A8G2C522</accession>
<gene>
    <name evidence="8" type="ORF">SAMN05421830_112117</name>
</gene>
<evidence type="ECO:0000256" key="3">
    <source>
        <dbReference type="ARBA" id="ARBA00023125"/>
    </source>
</evidence>
<dbReference type="EMBL" id="FOTO01000012">
    <property type="protein sequence ID" value="SFM05220.1"/>
    <property type="molecule type" value="Genomic_DNA"/>
</dbReference>
<dbReference type="InterPro" id="IPR050639">
    <property type="entry name" value="SSR_resolvase"/>
</dbReference>